<protein>
    <submittedName>
        <fullName evidence="1">Uncharacterized protein</fullName>
    </submittedName>
</protein>
<proteinExistence type="predicted"/>
<dbReference type="EMBL" id="MN739230">
    <property type="protein sequence ID" value="QHS94712.1"/>
    <property type="molecule type" value="Genomic_DNA"/>
</dbReference>
<dbReference type="AlphaFoldDB" id="A0A6C0BRU9"/>
<accession>A0A6C0BRU9</accession>
<name>A0A6C0BRU9_9ZZZZ</name>
<evidence type="ECO:0000313" key="1">
    <source>
        <dbReference type="EMBL" id="QHS94712.1"/>
    </source>
</evidence>
<organism evidence="1">
    <name type="scientific">viral metagenome</name>
    <dbReference type="NCBI Taxonomy" id="1070528"/>
    <lineage>
        <taxon>unclassified sequences</taxon>
        <taxon>metagenomes</taxon>
        <taxon>organismal metagenomes</taxon>
    </lineage>
</organism>
<reference evidence="1" key="1">
    <citation type="journal article" date="2020" name="Nature">
        <title>Giant virus diversity and host interactions through global metagenomics.</title>
        <authorList>
            <person name="Schulz F."/>
            <person name="Roux S."/>
            <person name="Paez-Espino D."/>
            <person name="Jungbluth S."/>
            <person name="Walsh D.A."/>
            <person name="Denef V.J."/>
            <person name="McMahon K.D."/>
            <person name="Konstantinidis K.T."/>
            <person name="Eloe-Fadrosh E.A."/>
            <person name="Kyrpides N.C."/>
            <person name="Woyke T."/>
        </authorList>
    </citation>
    <scope>NUCLEOTIDE SEQUENCE</scope>
    <source>
        <strain evidence="1">GVMAG-M-3300018416-45</strain>
    </source>
</reference>
<sequence length="143" mass="17027">MSASINAINNQFRDSMPLYITGITMQLDILDWENNHNMVLPHTIRDDIIRRLIERTLRERQICDYLDIELIPTNNNTFAAYIWTNHWYRNNTTTNHQSQIMDLGVSYMNNPALDNEQWVVRESEFITREDMYAHANVLTNHRT</sequence>